<dbReference type="CDD" id="cd11377">
    <property type="entry name" value="Pro-peptidase_S53"/>
    <property type="match status" value="1"/>
</dbReference>
<accession>A0AAN6YA82</accession>
<feature type="signal peptide" evidence="16">
    <location>
        <begin position="1"/>
        <end position="15"/>
    </location>
</feature>
<feature type="chain" id="PRO_5042912228" description="tripeptidyl-peptidase II" evidence="16">
    <location>
        <begin position="16"/>
        <end position="601"/>
    </location>
</feature>
<dbReference type="FunFam" id="3.40.50.200:FF:000015">
    <property type="entry name" value="Tripeptidyl peptidase A"/>
    <property type="match status" value="1"/>
</dbReference>
<organism evidence="18 19">
    <name type="scientific">Rhypophila decipiens</name>
    <dbReference type="NCBI Taxonomy" id="261697"/>
    <lineage>
        <taxon>Eukaryota</taxon>
        <taxon>Fungi</taxon>
        <taxon>Dikarya</taxon>
        <taxon>Ascomycota</taxon>
        <taxon>Pezizomycotina</taxon>
        <taxon>Sordariomycetes</taxon>
        <taxon>Sordariomycetidae</taxon>
        <taxon>Sordariales</taxon>
        <taxon>Naviculisporaceae</taxon>
        <taxon>Rhypophila</taxon>
    </lineage>
</organism>
<name>A0AAN6YA82_9PEZI</name>
<evidence type="ECO:0000256" key="1">
    <source>
        <dbReference type="ARBA" id="ARBA00001910"/>
    </source>
</evidence>
<evidence type="ECO:0000256" key="6">
    <source>
        <dbReference type="ARBA" id="ARBA00022670"/>
    </source>
</evidence>
<feature type="active site" description="Charge relay system" evidence="15">
    <location>
        <position position="288"/>
    </location>
</feature>
<reference evidence="18" key="2">
    <citation type="submission" date="2023-05" db="EMBL/GenBank/DDBJ databases">
        <authorList>
            <consortium name="Lawrence Berkeley National Laboratory"/>
            <person name="Steindorff A."/>
            <person name="Hensen N."/>
            <person name="Bonometti L."/>
            <person name="Westerberg I."/>
            <person name="Brannstrom I.O."/>
            <person name="Guillou S."/>
            <person name="Cros-Aarteil S."/>
            <person name="Calhoun S."/>
            <person name="Haridas S."/>
            <person name="Kuo A."/>
            <person name="Mondo S."/>
            <person name="Pangilinan J."/>
            <person name="Riley R."/>
            <person name="Labutti K."/>
            <person name="Andreopoulos B."/>
            <person name="Lipzen A."/>
            <person name="Chen C."/>
            <person name="Yanf M."/>
            <person name="Daum C."/>
            <person name="Ng V."/>
            <person name="Clum A."/>
            <person name="Ohm R."/>
            <person name="Martin F."/>
            <person name="Silar P."/>
            <person name="Natvig D."/>
            <person name="Lalanne C."/>
            <person name="Gautier V."/>
            <person name="Ament-Velasquez S.L."/>
            <person name="Kruys A."/>
            <person name="Hutchinson M.I."/>
            <person name="Powell A.J."/>
            <person name="Barry K."/>
            <person name="Miller A.N."/>
            <person name="Grigoriev I.V."/>
            <person name="Debuchy R."/>
            <person name="Gladieux P."/>
            <person name="Thoren M.H."/>
            <person name="Johannesson H."/>
        </authorList>
    </citation>
    <scope>NUCLEOTIDE SEQUENCE</scope>
    <source>
        <strain evidence="18">PSN293</strain>
    </source>
</reference>
<evidence type="ECO:0000256" key="2">
    <source>
        <dbReference type="ARBA" id="ARBA00002451"/>
    </source>
</evidence>
<dbReference type="GO" id="GO:0006508">
    <property type="term" value="P:proteolysis"/>
    <property type="evidence" value="ECO:0007669"/>
    <property type="project" value="UniProtKB-KW"/>
</dbReference>
<dbReference type="InterPro" id="IPR050819">
    <property type="entry name" value="Tripeptidyl-peptidase_I"/>
</dbReference>
<keyword evidence="8 16" id="KW-0732">Signal</keyword>
<feature type="binding site" evidence="15">
    <location>
        <position position="564"/>
    </location>
    <ligand>
        <name>Ca(2+)</name>
        <dbReference type="ChEBI" id="CHEBI:29108"/>
    </ligand>
</feature>
<dbReference type="SUPFAM" id="SSF54897">
    <property type="entry name" value="Protease propeptides/inhibitors"/>
    <property type="match status" value="1"/>
</dbReference>
<comment type="caution">
    <text evidence="18">The sequence shown here is derived from an EMBL/GenBank/DDBJ whole genome shotgun (WGS) entry which is preliminary data.</text>
</comment>
<dbReference type="PANTHER" id="PTHR14218:SF15">
    <property type="entry name" value="TRIPEPTIDYL-PEPTIDASE 1"/>
    <property type="match status" value="1"/>
</dbReference>
<feature type="domain" description="Peptidase S53" evidence="17">
    <location>
        <begin position="207"/>
        <end position="586"/>
    </location>
</feature>
<proteinExistence type="predicted"/>
<dbReference type="Pfam" id="PF09286">
    <property type="entry name" value="Pro-kuma_activ"/>
    <property type="match status" value="1"/>
</dbReference>
<dbReference type="PROSITE" id="PS00138">
    <property type="entry name" value="SUBTILASE_SER"/>
    <property type="match status" value="1"/>
</dbReference>
<dbReference type="PROSITE" id="PS51695">
    <property type="entry name" value="SEDOLISIN"/>
    <property type="match status" value="1"/>
</dbReference>
<evidence type="ECO:0000256" key="9">
    <source>
        <dbReference type="ARBA" id="ARBA00022801"/>
    </source>
</evidence>
<evidence type="ECO:0000256" key="14">
    <source>
        <dbReference type="ARBA" id="ARBA00023180"/>
    </source>
</evidence>
<dbReference type="GO" id="GO:0008240">
    <property type="term" value="F:tripeptidyl-peptidase activity"/>
    <property type="evidence" value="ECO:0007669"/>
    <property type="project" value="UniProtKB-EC"/>
</dbReference>
<evidence type="ECO:0000256" key="5">
    <source>
        <dbReference type="ARBA" id="ARBA00022525"/>
    </source>
</evidence>
<feature type="binding site" evidence="15">
    <location>
        <position position="538"/>
    </location>
    <ligand>
        <name>Ca(2+)</name>
        <dbReference type="ChEBI" id="CHEBI:29108"/>
    </ligand>
</feature>
<protein>
    <recommendedName>
        <fullName evidence="4">tripeptidyl-peptidase II</fullName>
        <ecNumber evidence="4">3.4.14.10</ecNumber>
    </recommendedName>
</protein>
<comment type="catalytic activity">
    <reaction evidence="1">
        <text>Release of an N-terminal tripeptide from a polypeptide.</text>
        <dbReference type="EC" id="3.4.14.10"/>
    </reaction>
</comment>
<dbReference type="Gene3D" id="3.40.50.200">
    <property type="entry name" value="Peptidase S8/S53 domain"/>
    <property type="match status" value="1"/>
</dbReference>
<evidence type="ECO:0000256" key="11">
    <source>
        <dbReference type="ARBA" id="ARBA00022837"/>
    </source>
</evidence>
<dbReference type="AlphaFoldDB" id="A0AAN6YA82"/>
<dbReference type="PANTHER" id="PTHR14218">
    <property type="entry name" value="PROTEASE S8 TRIPEPTIDYL PEPTIDASE I CLN2"/>
    <property type="match status" value="1"/>
</dbReference>
<evidence type="ECO:0000256" key="15">
    <source>
        <dbReference type="PROSITE-ProRule" id="PRU01032"/>
    </source>
</evidence>
<dbReference type="EMBL" id="MU858097">
    <property type="protein sequence ID" value="KAK4214231.1"/>
    <property type="molecule type" value="Genomic_DNA"/>
</dbReference>
<keyword evidence="6 15" id="KW-0645">Protease</keyword>
<keyword evidence="12" id="KW-0843">Virulence</keyword>
<dbReference type="SMART" id="SM00944">
    <property type="entry name" value="Pro-kuma_activ"/>
    <property type="match status" value="1"/>
</dbReference>
<evidence type="ECO:0000256" key="7">
    <source>
        <dbReference type="ARBA" id="ARBA00022723"/>
    </source>
</evidence>
<feature type="active site" description="Charge relay system" evidence="15">
    <location>
        <position position="284"/>
    </location>
</feature>
<dbReference type="InterPro" id="IPR023828">
    <property type="entry name" value="Peptidase_S8_Ser-AS"/>
</dbReference>
<sequence length="601" mass="65172">MKLLSSLIFTAAVSARVMDQLAAVPKDWRELREATPDERLTLRIGLRQPHVQALEQTVLDISTPGHPRYGKHLSLRDLRAYNEPSAESTAKVIQWLREFDVDYSVNNDWIALTTTVGKASRLLNTTFGWFEYAGDSNGHPRLRTLSYSVPDDVAEHIDLVQPTTRFGQLGPKRSTIFEMHRIDDDEVYAKTAFVANEAGAAVSCSPYATPACLRALYNISYVPSAEVAANNTVAFASYLEEYARYSDFQAFQEQLLPAAKGQNFSVELINGGLNDQKSSDDSGEANLDVQYVLAASYPIPILEYSTGGRGPLVPTRDQPTPPGSNEPYLEFLLYLLAQPDSKLPQTLTTSYGEEEQSIPREYAIRVCNLFMQLGGRGVSVLFSSGDSGPGNSCVSNKDNSTYFEPTFPAGCPWVTSVGATSNTNPERAVGFSSGGFSIYHPQPSYQKDAVQPYLKSIGSTYSKYFNASGRAIPDVAAQGVNFRVFDKGYASGLSGTSASSPLFAGMVALLNAARKSQGKPVLGFLNPWLYNNTDMFTDITVGAGIGCSGNRELRQGARWNATVGWDPVTGLGTPQFDAMLTVAAPGVPNAPAPDPAEPYGN</sequence>
<dbReference type="InterPro" id="IPR015366">
    <property type="entry name" value="S53_propep"/>
</dbReference>
<evidence type="ECO:0000256" key="13">
    <source>
        <dbReference type="ARBA" id="ARBA00023145"/>
    </source>
</evidence>
<evidence type="ECO:0000256" key="12">
    <source>
        <dbReference type="ARBA" id="ARBA00023026"/>
    </source>
</evidence>
<reference evidence="18" key="1">
    <citation type="journal article" date="2023" name="Mol. Phylogenet. Evol.">
        <title>Genome-scale phylogeny and comparative genomics of the fungal order Sordariales.</title>
        <authorList>
            <person name="Hensen N."/>
            <person name="Bonometti L."/>
            <person name="Westerberg I."/>
            <person name="Brannstrom I.O."/>
            <person name="Guillou S."/>
            <person name="Cros-Aarteil S."/>
            <person name="Calhoun S."/>
            <person name="Haridas S."/>
            <person name="Kuo A."/>
            <person name="Mondo S."/>
            <person name="Pangilinan J."/>
            <person name="Riley R."/>
            <person name="LaButti K."/>
            <person name="Andreopoulos B."/>
            <person name="Lipzen A."/>
            <person name="Chen C."/>
            <person name="Yan M."/>
            <person name="Daum C."/>
            <person name="Ng V."/>
            <person name="Clum A."/>
            <person name="Steindorff A."/>
            <person name="Ohm R.A."/>
            <person name="Martin F."/>
            <person name="Silar P."/>
            <person name="Natvig D.O."/>
            <person name="Lalanne C."/>
            <person name="Gautier V."/>
            <person name="Ament-Velasquez S.L."/>
            <person name="Kruys A."/>
            <person name="Hutchinson M.I."/>
            <person name="Powell A.J."/>
            <person name="Barry K."/>
            <person name="Miller A.N."/>
            <person name="Grigoriev I.V."/>
            <person name="Debuchy R."/>
            <person name="Gladieux P."/>
            <person name="Hiltunen Thoren M."/>
            <person name="Johannesson H."/>
        </authorList>
    </citation>
    <scope>NUCLEOTIDE SEQUENCE</scope>
    <source>
        <strain evidence="18">PSN293</strain>
    </source>
</reference>
<dbReference type="InterPro" id="IPR036852">
    <property type="entry name" value="Peptidase_S8/S53_dom_sf"/>
</dbReference>
<gene>
    <name evidence="18" type="ORF">QBC37DRAFT_421698</name>
</gene>
<comment type="cofactor">
    <cofactor evidence="15">
        <name>Ca(2+)</name>
        <dbReference type="ChEBI" id="CHEBI:29108"/>
    </cofactor>
    <text evidence="15">Binds 1 Ca(2+) ion per subunit.</text>
</comment>
<dbReference type="GO" id="GO:0004252">
    <property type="term" value="F:serine-type endopeptidase activity"/>
    <property type="evidence" value="ECO:0007669"/>
    <property type="project" value="UniProtKB-UniRule"/>
</dbReference>
<keyword evidence="19" id="KW-1185">Reference proteome</keyword>
<keyword evidence="11 15" id="KW-0106">Calcium</keyword>
<evidence type="ECO:0000256" key="4">
    <source>
        <dbReference type="ARBA" id="ARBA00012462"/>
    </source>
</evidence>
<comment type="function">
    <text evidence="2">Secreted tripeptidyl-peptidase which degrades proteins at acidic pHs and is involved in virulence.</text>
</comment>
<dbReference type="EC" id="3.4.14.10" evidence="4"/>
<dbReference type="InterPro" id="IPR030400">
    <property type="entry name" value="Sedolisin_dom"/>
</dbReference>
<keyword evidence="9 15" id="KW-0378">Hydrolase</keyword>
<feature type="active site" description="Charge relay system" evidence="15">
    <location>
        <position position="497"/>
    </location>
</feature>
<dbReference type="SUPFAM" id="SSF52743">
    <property type="entry name" value="Subtilisin-like"/>
    <property type="match status" value="1"/>
</dbReference>
<evidence type="ECO:0000313" key="19">
    <source>
        <dbReference type="Proteomes" id="UP001301769"/>
    </source>
</evidence>
<keyword evidence="7 15" id="KW-0479">Metal-binding</keyword>
<evidence type="ECO:0000256" key="8">
    <source>
        <dbReference type="ARBA" id="ARBA00022729"/>
    </source>
</evidence>
<keyword evidence="14" id="KW-0325">Glycoprotein</keyword>
<dbReference type="GO" id="GO:0046872">
    <property type="term" value="F:metal ion binding"/>
    <property type="evidence" value="ECO:0007669"/>
    <property type="project" value="UniProtKB-UniRule"/>
</dbReference>
<evidence type="ECO:0000259" key="17">
    <source>
        <dbReference type="PROSITE" id="PS51695"/>
    </source>
</evidence>
<evidence type="ECO:0000256" key="3">
    <source>
        <dbReference type="ARBA" id="ARBA00004239"/>
    </source>
</evidence>
<feature type="binding site" evidence="15">
    <location>
        <position position="539"/>
    </location>
    <ligand>
        <name>Ca(2+)</name>
        <dbReference type="ChEBI" id="CHEBI:29108"/>
    </ligand>
</feature>
<dbReference type="Pfam" id="PF00082">
    <property type="entry name" value="Peptidase_S8"/>
    <property type="match status" value="1"/>
</dbReference>
<dbReference type="GO" id="GO:0005576">
    <property type="term" value="C:extracellular region"/>
    <property type="evidence" value="ECO:0007669"/>
    <property type="project" value="UniProtKB-SubCell"/>
</dbReference>
<dbReference type="CDD" id="cd04056">
    <property type="entry name" value="Peptidases_S53"/>
    <property type="match status" value="1"/>
</dbReference>
<keyword evidence="13" id="KW-0865">Zymogen</keyword>
<evidence type="ECO:0000313" key="18">
    <source>
        <dbReference type="EMBL" id="KAK4214231.1"/>
    </source>
</evidence>
<evidence type="ECO:0000256" key="16">
    <source>
        <dbReference type="SAM" id="SignalP"/>
    </source>
</evidence>
<dbReference type="InterPro" id="IPR000209">
    <property type="entry name" value="Peptidase_S8/S53_dom"/>
</dbReference>
<feature type="binding site" evidence="15">
    <location>
        <position position="566"/>
    </location>
    <ligand>
        <name>Ca(2+)</name>
        <dbReference type="ChEBI" id="CHEBI:29108"/>
    </ligand>
</feature>
<keyword evidence="10 15" id="KW-0720">Serine protease</keyword>
<keyword evidence="5" id="KW-0964">Secreted</keyword>
<comment type="subcellular location">
    <subcellularLocation>
        <location evidence="3">Secreted</location>
        <location evidence="3">Extracellular space</location>
    </subcellularLocation>
</comment>
<dbReference type="Proteomes" id="UP001301769">
    <property type="component" value="Unassembled WGS sequence"/>
</dbReference>
<evidence type="ECO:0000256" key="10">
    <source>
        <dbReference type="ARBA" id="ARBA00022825"/>
    </source>
</evidence>